<dbReference type="Pfam" id="PF10197">
    <property type="entry name" value="Cir_N"/>
    <property type="match status" value="1"/>
</dbReference>
<dbReference type="InterPro" id="IPR019339">
    <property type="entry name" value="CIR_N_dom"/>
</dbReference>
<dbReference type="PANTHER" id="PTHR22093:SF0">
    <property type="entry name" value="LEUKOCYTE RECEPTOR CLUSTER MEMBER 1"/>
    <property type="match status" value="1"/>
</dbReference>
<comment type="caution">
    <text evidence="3">The sequence shown here is derived from an EMBL/GenBank/DDBJ whole genome shotgun (WGS) entry which is preliminary data.</text>
</comment>
<keyword evidence="1" id="KW-0175">Coiled coil</keyword>
<dbReference type="SMART" id="SM01083">
    <property type="entry name" value="Cir_N"/>
    <property type="match status" value="1"/>
</dbReference>
<proteinExistence type="predicted"/>
<evidence type="ECO:0000313" key="4">
    <source>
        <dbReference type="Proteomes" id="UP000290809"/>
    </source>
</evidence>
<dbReference type="EMBL" id="QMKO01001480">
    <property type="protein sequence ID" value="RTG89834.1"/>
    <property type="molecule type" value="Genomic_DNA"/>
</dbReference>
<gene>
    <name evidence="3" type="ORF">DC041_0007559</name>
</gene>
<name>A0A430QQB6_SCHBO</name>
<reference evidence="3 4" key="1">
    <citation type="journal article" date="2019" name="PLoS Pathog.">
        <title>Genome sequence of the bovine parasite Schistosoma bovis Tanzania.</title>
        <authorList>
            <person name="Oey H."/>
            <person name="Zakrzewski M."/>
            <person name="Gobert G."/>
            <person name="Gravermann K."/>
            <person name="Stoye J."/>
            <person name="Jones M."/>
            <person name="Mcmanus D."/>
            <person name="Krause L."/>
        </authorList>
    </citation>
    <scope>NUCLEOTIDE SEQUENCE [LARGE SCALE GENOMIC DNA]</scope>
    <source>
        <strain evidence="3 4">TAN1997</strain>
    </source>
</reference>
<evidence type="ECO:0000259" key="2">
    <source>
        <dbReference type="SMART" id="SM01083"/>
    </source>
</evidence>
<evidence type="ECO:0000256" key="1">
    <source>
        <dbReference type="SAM" id="Coils"/>
    </source>
</evidence>
<organism evidence="3 4">
    <name type="scientific">Schistosoma bovis</name>
    <name type="common">Blood fluke</name>
    <dbReference type="NCBI Taxonomy" id="6184"/>
    <lineage>
        <taxon>Eukaryota</taxon>
        <taxon>Metazoa</taxon>
        <taxon>Spiralia</taxon>
        <taxon>Lophotrochozoa</taxon>
        <taxon>Platyhelminthes</taxon>
        <taxon>Trematoda</taxon>
        <taxon>Digenea</taxon>
        <taxon>Strigeidida</taxon>
        <taxon>Schistosomatoidea</taxon>
        <taxon>Schistosomatidae</taxon>
        <taxon>Schistosoma</taxon>
    </lineage>
</organism>
<dbReference type="AlphaFoldDB" id="A0A430QQB6"/>
<keyword evidence="4" id="KW-1185">Reference proteome</keyword>
<dbReference type="InterPro" id="IPR039875">
    <property type="entry name" value="LENG1-like"/>
</dbReference>
<dbReference type="PANTHER" id="PTHR22093">
    <property type="entry name" value="LEUKOCYTE RECEPTOR CLUSTER LRC MEMBER 1"/>
    <property type="match status" value="1"/>
</dbReference>
<sequence>MNILPKKRWHVLKKENIARVRSDEAKYEEERRRFEIKAQLADQEARIDYLRRQKNKLTSSSGSDGFQITLTKDSILNVSQGNAEYENEKKIEQERKEKAVGILTYLGQTVLDAAGEKPWYDVHPRTYERRESERRKTKEELEIKKKTLADPLTEMKKVEEMFKHNKEVKRQSEAAELQRASACIHAMPTLFPDDIMVPKCPYKEASKCRRTGNRYTQSLTETSCNSFGELTKDLSTGISLNPESMDKKSELIEMAKRSDINRLRAERLRRERKERDRAAVLLAKSFGLDALKPPDQEQVYVDERSLPFNSAFNPELSAILAERRQRHRESRKRSYKEVN</sequence>
<feature type="coiled-coil region" evidence="1">
    <location>
        <begin position="17"/>
        <end position="60"/>
    </location>
</feature>
<accession>A0A430QQB6</accession>
<protein>
    <recommendedName>
        <fullName evidence="2">CBF1-interacting co-repressor CIR N-terminal domain-containing protein</fullName>
    </recommendedName>
</protein>
<evidence type="ECO:0000313" key="3">
    <source>
        <dbReference type="EMBL" id="RTG89834.1"/>
    </source>
</evidence>
<dbReference type="STRING" id="6184.A0A430QQB6"/>
<feature type="domain" description="CBF1-interacting co-repressor CIR N-terminal" evidence="2">
    <location>
        <begin position="8"/>
        <end position="44"/>
    </location>
</feature>
<dbReference type="Proteomes" id="UP000290809">
    <property type="component" value="Unassembled WGS sequence"/>
</dbReference>